<dbReference type="STRING" id="123899.SAMEA3906487_03029"/>
<dbReference type="SMART" id="SM00471">
    <property type="entry name" value="HDc"/>
    <property type="match status" value="1"/>
</dbReference>
<keyword evidence="3" id="KW-1185">Reference proteome</keyword>
<reference evidence="2 3" key="1">
    <citation type="submission" date="2016-04" db="EMBL/GenBank/DDBJ databases">
        <authorList>
            <consortium name="Pathogen Informatics"/>
        </authorList>
    </citation>
    <scope>NUCLEOTIDE SEQUENCE [LARGE SCALE GENOMIC DNA]</scope>
    <source>
        <strain evidence="2 3">H044680328</strain>
    </source>
</reference>
<dbReference type="KEGG" id="btrm:SAMEA390648703029"/>
<gene>
    <name evidence="2" type="primary">yedJ</name>
    <name evidence="2" type="ORF">SAMEA3906487_03029</name>
</gene>
<proteinExistence type="predicted"/>
<evidence type="ECO:0000313" key="2">
    <source>
        <dbReference type="EMBL" id="SAI72060.1"/>
    </source>
</evidence>
<dbReference type="Pfam" id="PF01966">
    <property type="entry name" value="HD"/>
    <property type="match status" value="1"/>
</dbReference>
<dbReference type="InterPro" id="IPR006674">
    <property type="entry name" value="HD_domain"/>
</dbReference>
<dbReference type="RefSeq" id="WP_231886738.1">
    <property type="nucleotide sequence ID" value="NZ_CP016340.1"/>
</dbReference>
<evidence type="ECO:0000259" key="1">
    <source>
        <dbReference type="PROSITE" id="PS51831"/>
    </source>
</evidence>
<keyword evidence="2" id="KW-0378">Hydrolase</keyword>
<dbReference type="PANTHER" id="PTHR33594:SF1">
    <property type="entry name" value="HD_PDEASE DOMAIN-CONTAINING PROTEIN"/>
    <property type="match status" value="1"/>
</dbReference>
<dbReference type="InterPro" id="IPR003607">
    <property type="entry name" value="HD/PDEase_dom"/>
</dbReference>
<dbReference type="GeneID" id="56589723"/>
<name>A0A157QRT3_9BORD</name>
<evidence type="ECO:0000313" key="3">
    <source>
        <dbReference type="Proteomes" id="UP000076825"/>
    </source>
</evidence>
<organism evidence="2 3">
    <name type="scientific">Bordetella trematum</name>
    <dbReference type="NCBI Taxonomy" id="123899"/>
    <lineage>
        <taxon>Bacteria</taxon>
        <taxon>Pseudomonadati</taxon>
        <taxon>Pseudomonadota</taxon>
        <taxon>Betaproteobacteria</taxon>
        <taxon>Burkholderiales</taxon>
        <taxon>Alcaligenaceae</taxon>
        <taxon>Bordetella</taxon>
    </lineage>
</organism>
<dbReference type="eggNOG" id="COG1418">
    <property type="taxonomic scope" value="Bacteria"/>
</dbReference>
<feature type="domain" description="HD" evidence="1">
    <location>
        <begin position="27"/>
        <end position="132"/>
    </location>
</feature>
<dbReference type="GO" id="GO:0016787">
    <property type="term" value="F:hydrolase activity"/>
    <property type="evidence" value="ECO:0007669"/>
    <property type="project" value="UniProtKB-KW"/>
</dbReference>
<dbReference type="PROSITE" id="PS51831">
    <property type="entry name" value="HD"/>
    <property type="match status" value="1"/>
</dbReference>
<dbReference type="SUPFAM" id="SSF109604">
    <property type="entry name" value="HD-domain/PDEase-like"/>
    <property type="match status" value="1"/>
</dbReference>
<accession>A0A157QRT3</accession>
<dbReference type="AlphaFoldDB" id="A0A157QRT3"/>
<dbReference type="CDD" id="cd00077">
    <property type="entry name" value="HDc"/>
    <property type="match status" value="1"/>
</dbReference>
<protein>
    <submittedName>
        <fullName evidence="2">Metal dependent phosphohydrolase</fullName>
    </submittedName>
</protein>
<dbReference type="EMBL" id="LT546645">
    <property type="protein sequence ID" value="SAI72060.1"/>
    <property type="molecule type" value="Genomic_DNA"/>
</dbReference>
<sequence length="218" mass="23373">MTSASDTWAVRARQLAGDAMQHDPGHDLSHLDRVWANARCLLAEDAQADPVVVAVACYLHDVVNLPKDHPERGQASRRSAQQACGLLLAAGFDAARLPAVFHAIEAHSYSAGIVARSPEARIVQDADRLDALGPVGLARMFAIGGALGRALADGQDPLGLTRERDDSLYTLDHLEIKLAQLPDSMWTAAARALGHRRLAWMRAFARDFAADFAPGGPS</sequence>
<dbReference type="PANTHER" id="PTHR33594">
    <property type="entry name" value="SUPERFAMILY HYDROLASE, PUTATIVE (AFU_ORTHOLOGUE AFUA_1G03035)-RELATED"/>
    <property type="match status" value="1"/>
</dbReference>
<dbReference type="Gene3D" id="1.10.3210.50">
    <property type="match status" value="1"/>
</dbReference>
<dbReference type="PATRIC" id="fig|123899.6.peg.3023"/>
<dbReference type="Proteomes" id="UP000076825">
    <property type="component" value="Chromosome 1"/>
</dbReference>